<keyword evidence="1" id="KW-0472">Membrane</keyword>
<reference evidence="2" key="2">
    <citation type="submission" date="2023-04" db="EMBL/GenBank/DDBJ databases">
        <authorList>
            <person name="Bu L."/>
            <person name="Lu L."/>
            <person name="Laidemitt M.R."/>
            <person name="Zhang S.M."/>
            <person name="Mutuku M."/>
            <person name="Mkoji G."/>
            <person name="Steinauer M."/>
            <person name="Loker E.S."/>
        </authorList>
    </citation>
    <scope>NUCLEOTIDE SEQUENCE</scope>
    <source>
        <strain evidence="2">KasaAsao</strain>
        <tissue evidence="2">Whole Snail</tissue>
    </source>
</reference>
<proteinExistence type="predicted"/>
<evidence type="ECO:0000256" key="1">
    <source>
        <dbReference type="SAM" id="Phobius"/>
    </source>
</evidence>
<sequence>MQTIRITILFYYIPLFFLVSVNSGVQFNSERPKLDLNFLMEALLEQHKELCDYEWIASGQNERLKALEKVIEAVTSLLFHPSLIYDTKKYVISKFPYQNTRMKPSNTARLLAATWLKLMT</sequence>
<organism evidence="2 3">
    <name type="scientific">Biomphalaria pfeifferi</name>
    <name type="common">Bloodfluke planorb</name>
    <name type="synonym">Freshwater snail</name>
    <dbReference type="NCBI Taxonomy" id="112525"/>
    <lineage>
        <taxon>Eukaryota</taxon>
        <taxon>Metazoa</taxon>
        <taxon>Spiralia</taxon>
        <taxon>Lophotrochozoa</taxon>
        <taxon>Mollusca</taxon>
        <taxon>Gastropoda</taxon>
        <taxon>Heterobranchia</taxon>
        <taxon>Euthyneura</taxon>
        <taxon>Panpulmonata</taxon>
        <taxon>Hygrophila</taxon>
        <taxon>Lymnaeoidea</taxon>
        <taxon>Planorbidae</taxon>
        <taxon>Biomphalaria</taxon>
    </lineage>
</organism>
<dbReference type="Proteomes" id="UP001233172">
    <property type="component" value="Unassembled WGS sequence"/>
</dbReference>
<name>A0AAD8FN36_BIOPF</name>
<accession>A0AAD8FN36</accession>
<keyword evidence="3" id="KW-1185">Reference proteome</keyword>
<gene>
    <name evidence="2" type="ORF">Bpfe_000263</name>
</gene>
<evidence type="ECO:0000313" key="3">
    <source>
        <dbReference type="Proteomes" id="UP001233172"/>
    </source>
</evidence>
<feature type="transmembrane region" description="Helical" evidence="1">
    <location>
        <begin position="6"/>
        <end position="25"/>
    </location>
</feature>
<protein>
    <submittedName>
        <fullName evidence="2">Perlucin-like protein</fullName>
    </submittedName>
</protein>
<dbReference type="EMBL" id="JASAOG010000001">
    <property type="protein sequence ID" value="KAK0070280.1"/>
    <property type="molecule type" value="Genomic_DNA"/>
</dbReference>
<keyword evidence="1" id="KW-0812">Transmembrane</keyword>
<dbReference type="AlphaFoldDB" id="A0AAD8FN36"/>
<comment type="caution">
    <text evidence="2">The sequence shown here is derived from an EMBL/GenBank/DDBJ whole genome shotgun (WGS) entry which is preliminary data.</text>
</comment>
<keyword evidence="1" id="KW-1133">Transmembrane helix</keyword>
<reference evidence="2" key="1">
    <citation type="journal article" date="2023" name="PLoS Negl. Trop. Dis.">
        <title>A genome sequence for Biomphalaria pfeifferi, the major vector snail for the human-infecting parasite Schistosoma mansoni.</title>
        <authorList>
            <person name="Bu L."/>
            <person name="Lu L."/>
            <person name="Laidemitt M.R."/>
            <person name="Zhang S.M."/>
            <person name="Mutuku M."/>
            <person name="Mkoji G."/>
            <person name="Steinauer M."/>
            <person name="Loker E.S."/>
        </authorList>
    </citation>
    <scope>NUCLEOTIDE SEQUENCE</scope>
    <source>
        <strain evidence="2">KasaAsao</strain>
    </source>
</reference>
<evidence type="ECO:0000313" key="2">
    <source>
        <dbReference type="EMBL" id="KAK0070280.1"/>
    </source>
</evidence>